<keyword evidence="5" id="KW-0269">Exonuclease</keyword>
<evidence type="ECO:0000256" key="2">
    <source>
        <dbReference type="ARBA" id="ARBA00022722"/>
    </source>
</evidence>
<dbReference type="GO" id="GO:0003676">
    <property type="term" value="F:nucleic acid binding"/>
    <property type="evidence" value="ECO:0007669"/>
    <property type="project" value="InterPro"/>
</dbReference>
<dbReference type="GO" id="GO:0006139">
    <property type="term" value="P:nucleobase-containing compound metabolic process"/>
    <property type="evidence" value="ECO:0007669"/>
    <property type="project" value="InterPro"/>
</dbReference>
<dbReference type="PANTHER" id="PTHR13620">
    <property type="entry name" value="3-5 EXONUCLEASE"/>
    <property type="match status" value="1"/>
</dbReference>
<dbReference type="InterPro" id="IPR036397">
    <property type="entry name" value="RNaseH_sf"/>
</dbReference>
<evidence type="ECO:0000256" key="4">
    <source>
        <dbReference type="ARBA" id="ARBA00022801"/>
    </source>
</evidence>
<evidence type="ECO:0000256" key="1">
    <source>
        <dbReference type="ARBA" id="ARBA00004123"/>
    </source>
</evidence>
<dbReference type="SMART" id="SM00474">
    <property type="entry name" value="35EXOc"/>
    <property type="match status" value="1"/>
</dbReference>
<dbReference type="Proteomes" id="UP000822688">
    <property type="component" value="Chromosome 4"/>
</dbReference>
<dbReference type="GO" id="GO:0008408">
    <property type="term" value="F:3'-5' exonuclease activity"/>
    <property type="evidence" value="ECO:0007669"/>
    <property type="project" value="InterPro"/>
</dbReference>
<dbReference type="Gene3D" id="3.30.420.10">
    <property type="entry name" value="Ribonuclease H-like superfamily/Ribonuclease H"/>
    <property type="match status" value="1"/>
</dbReference>
<evidence type="ECO:0000256" key="8">
    <source>
        <dbReference type="ARBA" id="ARBA00040531"/>
    </source>
</evidence>
<keyword evidence="6" id="KW-0460">Magnesium</keyword>
<organism evidence="12 13">
    <name type="scientific">Ceratodon purpureus</name>
    <name type="common">Fire moss</name>
    <name type="synonym">Dicranum purpureum</name>
    <dbReference type="NCBI Taxonomy" id="3225"/>
    <lineage>
        <taxon>Eukaryota</taxon>
        <taxon>Viridiplantae</taxon>
        <taxon>Streptophyta</taxon>
        <taxon>Embryophyta</taxon>
        <taxon>Bryophyta</taxon>
        <taxon>Bryophytina</taxon>
        <taxon>Bryopsida</taxon>
        <taxon>Dicranidae</taxon>
        <taxon>Pseudoditrichales</taxon>
        <taxon>Ditrichaceae</taxon>
        <taxon>Ceratodon</taxon>
    </lineage>
</organism>
<sequence length="395" mass="42786">MEMEERSQIPVEWVDAEEWDAIEQALAAATSHFATSGGVEQSSSSAAVAREDESKDGYVGSGTAGESLTGEAAGCSVLSRHELDGEVMNPAGGDVGGGTILEEVNDDHMKRPRRTLPAWGQKKLMPGMTQVQAPQVQMKIEPDTTEVKPVVVQTNLSRLTDSWAMGRPACKPEKVHSRSQYLQFKGRLVYSKTSAEVDAAAHDIWEIINAKRVISPGTVAVGFDLEWKTSFQRGGAPGKVAVIQLCLESSRCDVMQIVDTGIPPSLATILEDSSIVKTGIGSRGDASKLQNDYGIQTRGVVDLAEMANQKLGRRWQSWSLSSLAEELTCKKIEKVSGIRCGDWEACPLSSPQLQYAATDAFASLYLYQILETFSSHTLNNEESSSDSHLMQQGST</sequence>
<dbReference type="InterPro" id="IPR012337">
    <property type="entry name" value="RNaseH-like_sf"/>
</dbReference>
<keyword evidence="3" id="KW-0479">Metal-binding</keyword>
<keyword evidence="13" id="KW-1185">Reference proteome</keyword>
<gene>
    <name evidence="12" type="ORF">KC19_4G155400</name>
</gene>
<feature type="compositionally biased region" description="Polar residues" evidence="10">
    <location>
        <begin position="36"/>
        <end position="46"/>
    </location>
</feature>
<feature type="region of interest" description="Disordered" evidence="10">
    <location>
        <begin position="36"/>
        <end position="66"/>
    </location>
</feature>
<dbReference type="Pfam" id="PF01612">
    <property type="entry name" value="DNA_pol_A_exo1"/>
    <property type="match status" value="1"/>
</dbReference>
<dbReference type="FunFam" id="3.30.420.10:FF:000114">
    <property type="entry name" value="Werner Syndrome-like exonuclease"/>
    <property type="match status" value="1"/>
</dbReference>
<proteinExistence type="predicted"/>
<name>A0A8T0IBA8_CERPU</name>
<protein>
    <recommendedName>
        <fullName evidence="8">3'-5' exonuclease</fullName>
    </recommendedName>
    <alternativeName>
        <fullName evidence="9">Werner Syndrome-like exonuclease</fullName>
    </alternativeName>
</protein>
<dbReference type="EMBL" id="CM026424">
    <property type="protein sequence ID" value="KAG0580196.1"/>
    <property type="molecule type" value="Genomic_DNA"/>
</dbReference>
<evidence type="ECO:0000259" key="11">
    <source>
        <dbReference type="SMART" id="SM00474"/>
    </source>
</evidence>
<evidence type="ECO:0000256" key="6">
    <source>
        <dbReference type="ARBA" id="ARBA00022842"/>
    </source>
</evidence>
<comment type="caution">
    <text evidence="12">The sequence shown here is derived from an EMBL/GenBank/DDBJ whole genome shotgun (WGS) entry which is preliminary data.</text>
</comment>
<evidence type="ECO:0000256" key="5">
    <source>
        <dbReference type="ARBA" id="ARBA00022839"/>
    </source>
</evidence>
<dbReference type="CDD" id="cd06141">
    <property type="entry name" value="WRN_exo"/>
    <property type="match status" value="1"/>
</dbReference>
<evidence type="ECO:0000313" key="12">
    <source>
        <dbReference type="EMBL" id="KAG0580196.1"/>
    </source>
</evidence>
<dbReference type="AlphaFoldDB" id="A0A8T0IBA8"/>
<dbReference type="GO" id="GO:0046872">
    <property type="term" value="F:metal ion binding"/>
    <property type="evidence" value="ECO:0007669"/>
    <property type="project" value="UniProtKB-KW"/>
</dbReference>
<keyword evidence="7" id="KW-0539">Nucleus</keyword>
<dbReference type="InterPro" id="IPR002562">
    <property type="entry name" value="3'-5'_exonuclease_dom"/>
</dbReference>
<dbReference type="InterPro" id="IPR051132">
    <property type="entry name" value="3-5_Exonuclease_domain"/>
</dbReference>
<evidence type="ECO:0000256" key="3">
    <source>
        <dbReference type="ARBA" id="ARBA00022723"/>
    </source>
</evidence>
<feature type="domain" description="3'-5' exonuclease" evidence="11">
    <location>
        <begin position="188"/>
        <end position="375"/>
    </location>
</feature>
<evidence type="ECO:0000256" key="9">
    <source>
        <dbReference type="ARBA" id="ARBA00042761"/>
    </source>
</evidence>
<accession>A0A8T0IBA8</accession>
<reference evidence="12" key="1">
    <citation type="submission" date="2020-06" db="EMBL/GenBank/DDBJ databases">
        <title>WGS assembly of Ceratodon purpureus strain R40.</title>
        <authorList>
            <person name="Carey S.B."/>
            <person name="Jenkins J."/>
            <person name="Shu S."/>
            <person name="Lovell J.T."/>
            <person name="Sreedasyam A."/>
            <person name="Maumus F."/>
            <person name="Tiley G.P."/>
            <person name="Fernandez-Pozo N."/>
            <person name="Barry K."/>
            <person name="Chen C."/>
            <person name="Wang M."/>
            <person name="Lipzen A."/>
            <person name="Daum C."/>
            <person name="Saski C.A."/>
            <person name="Payton A.C."/>
            <person name="Mcbreen J.C."/>
            <person name="Conrad R.E."/>
            <person name="Kollar L.M."/>
            <person name="Olsson S."/>
            <person name="Huttunen S."/>
            <person name="Landis J.B."/>
            <person name="Wickett N.J."/>
            <person name="Johnson M.G."/>
            <person name="Rensing S.A."/>
            <person name="Grimwood J."/>
            <person name="Schmutz J."/>
            <person name="Mcdaniel S.F."/>
        </authorList>
    </citation>
    <scope>NUCLEOTIDE SEQUENCE</scope>
    <source>
        <strain evidence="12">R40</strain>
    </source>
</reference>
<evidence type="ECO:0000313" key="13">
    <source>
        <dbReference type="Proteomes" id="UP000822688"/>
    </source>
</evidence>
<comment type="subcellular location">
    <subcellularLocation>
        <location evidence="1">Nucleus</location>
    </subcellularLocation>
</comment>
<evidence type="ECO:0000256" key="10">
    <source>
        <dbReference type="SAM" id="MobiDB-lite"/>
    </source>
</evidence>
<keyword evidence="4" id="KW-0378">Hydrolase</keyword>
<dbReference type="GO" id="GO:0005634">
    <property type="term" value="C:nucleus"/>
    <property type="evidence" value="ECO:0007669"/>
    <property type="project" value="UniProtKB-SubCell"/>
</dbReference>
<dbReference type="PANTHER" id="PTHR13620:SF109">
    <property type="entry name" value="3'-5' EXONUCLEASE"/>
    <property type="match status" value="1"/>
</dbReference>
<keyword evidence="2" id="KW-0540">Nuclease</keyword>
<dbReference type="SUPFAM" id="SSF53098">
    <property type="entry name" value="Ribonuclease H-like"/>
    <property type="match status" value="1"/>
</dbReference>
<evidence type="ECO:0000256" key="7">
    <source>
        <dbReference type="ARBA" id="ARBA00023242"/>
    </source>
</evidence>